<feature type="transmembrane region" description="Helical" evidence="1">
    <location>
        <begin position="201"/>
        <end position="224"/>
    </location>
</feature>
<dbReference type="AlphaFoldDB" id="A0A0A5HXK1"/>
<dbReference type="PANTHER" id="PTHR36435">
    <property type="entry name" value="SLR1288 PROTEIN"/>
    <property type="match status" value="1"/>
</dbReference>
<dbReference type="Proteomes" id="UP000030528">
    <property type="component" value="Unassembled WGS sequence"/>
</dbReference>
<feature type="transmembrane region" description="Helical" evidence="1">
    <location>
        <begin position="172"/>
        <end position="189"/>
    </location>
</feature>
<dbReference type="EMBL" id="AVPE01000027">
    <property type="protein sequence ID" value="KGX88347.1"/>
    <property type="molecule type" value="Genomic_DNA"/>
</dbReference>
<proteinExistence type="predicted"/>
<keyword evidence="1" id="KW-0812">Transmembrane</keyword>
<dbReference type="GO" id="GO:0080120">
    <property type="term" value="P:CAAX-box protein maturation"/>
    <property type="evidence" value="ECO:0007669"/>
    <property type="project" value="UniProtKB-ARBA"/>
</dbReference>
<keyword evidence="4" id="KW-1185">Reference proteome</keyword>
<feature type="transmembrane region" description="Helical" evidence="1">
    <location>
        <begin position="149"/>
        <end position="166"/>
    </location>
</feature>
<comment type="caution">
    <text evidence="3">The sequence shown here is derived from an EMBL/GenBank/DDBJ whole genome shotgun (WGS) entry which is preliminary data.</text>
</comment>
<feature type="transmembrane region" description="Helical" evidence="1">
    <location>
        <begin position="114"/>
        <end position="137"/>
    </location>
</feature>
<protein>
    <submittedName>
        <fullName evidence="3">Peptidase</fullName>
    </submittedName>
</protein>
<evidence type="ECO:0000256" key="1">
    <source>
        <dbReference type="SAM" id="Phobius"/>
    </source>
</evidence>
<evidence type="ECO:0000313" key="4">
    <source>
        <dbReference type="Proteomes" id="UP000030528"/>
    </source>
</evidence>
<organism evidence="3 4">
    <name type="scientific">Pontibacillus halophilus JSM 076056 = DSM 19796</name>
    <dbReference type="NCBI Taxonomy" id="1385510"/>
    <lineage>
        <taxon>Bacteria</taxon>
        <taxon>Bacillati</taxon>
        <taxon>Bacillota</taxon>
        <taxon>Bacilli</taxon>
        <taxon>Bacillales</taxon>
        <taxon>Bacillaceae</taxon>
        <taxon>Pontibacillus</taxon>
    </lineage>
</organism>
<feature type="transmembrane region" description="Helical" evidence="1">
    <location>
        <begin position="73"/>
        <end position="94"/>
    </location>
</feature>
<keyword evidence="1" id="KW-0472">Membrane</keyword>
<feature type="domain" description="CAAX prenyl protease 2/Lysostaphin resistance protein A-like" evidence="2">
    <location>
        <begin position="119"/>
        <end position="204"/>
    </location>
</feature>
<dbReference type="InterPro" id="IPR003675">
    <property type="entry name" value="Rce1/LyrA-like_dom"/>
</dbReference>
<gene>
    <name evidence="3" type="ORF">N781_11390</name>
</gene>
<reference evidence="3 4" key="1">
    <citation type="submission" date="2013-08" db="EMBL/GenBank/DDBJ databases">
        <authorList>
            <person name="Huang J."/>
            <person name="Wang G."/>
        </authorList>
    </citation>
    <scope>NUCLEOTIDE SEQUENCE [LARGE SCALE GENOMIC DNA]</scope>
    <source>
        <strain evidence="3 4">JSM 076056</strain>
    </source>
</reference>
<keyword evidence="1" id="KW-1133">Transmembrane helix</keyword>
<evidence type="ECO:0000259" key="2">
    <source>
        <dbReference type="Pfam" id="PF02517"/>
    </source>
</evidence>
<sequence>MPRRYWLIIFIYIFIQLSIPVVAVLTAELESTRPLVVGWTIGSFTIGLLVILFMLRHDMSKGMARSDFQASTVVLWGILGMFVAILAQSAASLIEMNLFGVPAESENTENLLNIARAYPIFIVVTALLAPIFEELIFRKILFGQLMKKMNVALAAILSSLVFAVFHGDPSHILTYLVMGLTFSFIYVKSKSILAPVIAHMAMNGFVVAAQYAPAEALGALLAFLKYVV</sequence>
<accession>A0A0A5HXK1</accession>
<feature type="transmembrane region" description="Helical" evidence="1">
    <location>
        <begin position="7"/>
        <end position="29"/>
    </location>
</feature>
<evidence type="ECO:0000313" key="3">
    <source>
        <dbReference type="EMBL" id="KGX88347.1"/>
    </source>
</evidence>
<name>A0A0A5HXK1_9BACI</name>
<dbReference type="PANTHER" id="PTHR36435:SF6">
    <property type="entry name" value="ABORTIVE INFECTION PROTEIN"/>
    <property type="match status" value="1"/>
</dbReference>
<dbReference type="InterPro" id="IPR052710">
    <property type="entry name" value="CAAX_protease"/>
</dbReference>
<feature type="transmembrane region" description="Helical" evidence="1">
    <location>
        <begin position="35"/>
        <end position="53"/>
    </location>
</feature>
<dbReference type="RefSeq" id="WP_026801846.1">
    <property type="nucleotide sequence ID" value="NZ_AULI01000027.1"/>
</dbReference>
<dbReference type="GO" id="GO:0004175">
    <property type="term" value="F:endopeptidase activity"/>
    <property type="evidence" value="ECO:0007669"/>
    <property type="project" value="UniProtKB-ARBA"/>
</dbReference>
<dbReference type="STRING" id="1385510.GCA_000425205_03688"/>
<dbReference type="Pfam" id="PF02517">
    <property type="entry name" value="Rce1-like"/>
    <property type="match status" value="1"/>
</dbReference>
<dbReference type="eggNOG" id="COG1266">
    <property type="taxonomic scope" value="Bacteria"/>
</dbReference>